<dbReference type="InterPro" id="IPR029865">
    <property type="entry name" value="KIAA0319-like"/>
</dbReference>
<organism evidence="3 4">
    <name type="scientific">Alloalcanivorax marinus</name>
    <dbReference type="NCBI Taxonomy" id="1177169"/>
    <lineage>
        <taxon>Bacteria</taxon>
        <taxon>Pseudomonadati</taxon>
        <taxon>Pseudomonadota</taxon>
        <taxon>Gammaproteobacteria</taxon>
        <taxon>Oceanospirillales</taxon>
        <taxon>Alcanivoracaceae</taxon>
        <taxon>Alloalcanivorax</taxon>
    </lineage>
</organism>
<dbReference type="AlphaFoldDB" id="A0A9Q3UJ06"/>
<comment type="caution">
    <text evidence="3">The sequence shown here is derived from an EMBL/GenBank/DDBJ whole genome shotgun (WGS) entry which is preliminary data.</text>
</comment>
<evidence type="ECO:0000259" key="2">
    <source>
        <dbReference type="SMART" id="SM00089"/>
    </source>
</evidence>
<reference evidence="3" key="1">
    <citation type="submission" date="2021-10" db="EMBL/GenBank/DDBJ databases">
        <title>The diversity and Nitrogen Metabolism of Culturable Nitrate-Utilizing Bacteria Within the Oxygen Minimum Zone of the Changjiang (Yangtze River)Estuary.</title>
        <authorList>
            <person name="Zhang D."/>
            <person name="Zheng J."/>
            <person name="Liu S."/>
            <person name="He W."/>
        </authorList>
    </citation>
    <scope>NUCLEOTIDE SEQUENCE</scope>
    <source>
        <strain evidence="3">FXH-223</strain>
    </source>
</reference>
<dbReference type="PROSITE" id="PS51257">
    <property type="entry name" value="PROKAR_LIPOPROTEIN"/>
    <property type="match status" value="1"/>
</dbReference>
<proteinExistence type="predicted"/>
<dbReference type="Pfam" id="PF18911">
    <property type="entry name" value="PKD_4"/>
    <property type="match status" value="4"/>
</dbReference>
<dbReference type="PANTHER" id="PTHR46182:SF2">
    <property type="entry name" value="FI19480P1"/>
    <property type="match status" value="1"/>
</dbReference>
<feature type="domain" description="PKD/Chitinase" evidence="2">
    <location>
        <begin position="42"/>
        <end position="130"/>
    </location>
</feature>
<feature type="domain" description="PKD/Chitinase" evidence="2">
    <location>
        <begin position="612"/>
        <end position="700"/>
    </location>
</feature>
<feature type="domain" description="PKD/Chitinase" evidence="2">
    <location>
        <begin position="422"/>
        <end position="510"/>
    </location>
</feature>
<dbReference type="InterPro" id="IPR000601">
    <property type="entry name" value="PKD_dom"/>
</dbReference>
<dbReference type="Pfam" id="PF22352">
    <property type="entry name" value="K319L-like_PKD"/>
    <property type="match status" value="4"/>
</dbReference>
<sequence length="927" mass="95653">MIRRIGYGVLAGLILSGCGGGGGSDSRAVEPGEPNSGNTAPVAQVGPAQNVKVGDTVILDGSGSRDADGDPLTYQWALATLPDGSTANLSDTTSPKPRFQADTAGRYVATLVVSDGELDSEPASVEVTASIQNSAPVADAGPDQNVATGNLVRLDGRSSSDADGDPLTYQWSFVATPAGSSAELQDAASVEPSFTPDLDGEYRLALVVNDGLTESDADEVVITATTANSTPVANAGADQSTVAGSTVTLDGAASTDADNDELSYRWRFVSRPANSTAALTGADTARPSFEADQAGDYVVELIVNDGSEDSAPDNVVVTVAAANAVPVADAGNDQTVVAGDSVTLDGAASSDADGDSLTYQWRFVSVPDGSQAALQGDDTVAPTFQADLPGSYVISLVVSDGEATSESSRVTVTATERNAAPMADAGADQEVVEGATVRLNGSASSDANDDELSFQWRFVSRPAGSGATLTRANGVTPEFVADQVGTFVLELVVNDGELDSAPATVTVTVTRANVKPVADAGPDQSVVEGDIVLLDGSGSSDPDGYNLFYRWRFISTPDGSAARLSDEVAPAPTFTADLPGTYVVGLIVGDGELDSTEDRMTVVAAEANAAPVADAGRDVNALTGTLVTLDGSASSDANGDALTYQWRFVSRPDGSTTALVDATMASPSFTPDLDGTYVVELVVNDGELDSAGDRVQIVAETVNNAPVADAGPNQIVYTGNRVELDGSGSYDPEGDALSYTWSTSSLPIGSAVTLVDATTVRPSLTPDQAGDYVIKLTVNDGEKTSQEDTVRITALQPDLAMEQYDEGGAFDPPRWYNVGLPYSSGSNINRTCSGSCGTIELARFRLEAKGRNYTLRNVRVSHSGGTLPAGLNPRFSGLVSDETVEAGETRTFSLLVENVNASVQLDFAFEVDGTGETFSSRYTLNLR</sequence>
<dbReference type="InterPro" id="IPR022409">
    <property type="entry name" value="PKD/Chitinase_dom"/>
</dbReference>
<protein>
    <submittedName>
        <fullName evidence="3">PKD domain-containing protein</fullName>
    </submittedName>
</protein>
<dbReference type="InterPro" id="IPR013783">
    <property type="entry name" value="Ig-like_fold"/>
</dbReference>
<dbReference type="Gene3D" id="2.60.40.10">
    <property type="entry name" value="Immunoglobulins"/>
    <property type="match status" value="8"/>
</dbReference>
<feature type="domain" description="PKD/Chitinase" evidence="2">
    <location>
        <begin position="137"/>
        <end position="227"/>
    </location>
</feature>
<dbReference type="SUPFAM" id="SSF49299">
    <property type="entry name" value="PKD domain"/>
    <property type="match status" value="8"/>
</dbReference>
<evidence type="ECO:0000313" key="3">
    <source>
        <dbReference type="EMBL" id="MCC4307100.1"/>
    </source>
</evidence>
<feature type="domain" description="PKD/Chitinase" evidence="2">
    <location>
        <begin position="327"/>
        <end position="415"/>
    </location>
</feature>
<dbReference type="Proteomes" id="UP001108027">
    <property type="component" value="Unassembled WGS sequence"/>
</dbReference>
<feature type="domain" description="PKD/Chitinase" evidence="2">
    <location>
        <begin position="517"/>
        <end position="606"/>
    </location>
</feature>
<keyword evidence="4" id="KW-1185">Reference proteome</keyword>
<dbReference type="SMART" id="SM00089">
    <property type="entry name" value="PKD"/>
    <property type="match status" value="8"/>
</dbReference>
<evidence type="ECO:0000256" key="1">
    <source>
        <dbReference type="SAM" id="MobiDB-lite"/>
    </source>
</evidence>
<evidence type="ECO:0000313" key="4">
    <source>
        <dbReference type="Proteomes" id="UP001108027"/>
    </source>
</evidence>
<dbReference type="GO" id="GO:0031410">
    <property type="term" value="C:cytoplasmic vesicle"/>
    <property type="evidence" value="ECO:0007669"/>
    <property type="project" value="TreeGrafter"/>
</dbReference>
<dbReference type="GO" id="GO:0016020">
    <property type="term" value="C:membrane"/>
    <property type="evidence" value="ECO:0007669"/>
    <property type="project" value="TreeGrafter"/>
</dbReference>
<dbReference type="EMBL" id="JAJGNA010000001">
    <property type="protein sequence ID" value="MCC4307100.1"/>
    <property type="molecule type" value="Genomic_DNA"/>
</dbReference>
<feature type="domain" description="PKD/Chitinase" evidence="2">
    <location>
        <begin position="232"/>
        <end position="320"/>
    </location>
</feature>
<name>A0A9Q3UJ06_9GAMM</name>
<dbReference type="InterPro" id="IPR035986">
    <property type="entry name" value="PKD_dom_sf"/>
</dbReference>
<feature type="region of interest" description="Disordered" evidence="1">
    <location>
        <begin position="21"/>
        <end position="44"/>
    </location>
</feature>
<dbReference type="RefSeq" id="WP_228232249.1">
    <property type="nucleotide sequence ID" value="NZ_JAJGNA010000001.1"/>
</dbReference>
<gene>
    <name evidence="3" type="ORF">LL252_00830</name>
</gene>
<feature type="domain" description="PKD/Chitinase" evidence="2">
    <location>
        <begin position="707"/>
        <end position="795"/>
    </location>
</feature>
<accession>A0A9Q3UJ06</accession>
<dbReference type="PANTHER" id="PTHR46182">
    <property type="entry name" value="FI19480P1"/>
    <property type="match status" value="1"/>
</dbReference>